<accession>A0A7D4CPI7</accession>
<dbReference type="PANTHER" id="PTHR33258">
    <property type="entry name" value="TRANSPOSASE INSL FOR INSERTION SEQUENCE ELEMENT IS186A-RELATED"/>
    <property type="match status" value="1"/>
</dbReference>
<gene>
    <name evidence="6" type="ORF">HPS36_15785</name>
</gene>
<name>A0A7D4CPI7_9EURY</name>
<dbReference type="GO" id="GO:0006313">
    <property type="term" value="P:DNA transposition"/>
    <property type="evidence" value="ECO:0007669"/>
    <property type="project" value="InterPro"/>
</dbReference>
<dbReference type="RefSeq" id="WP_173230925.1">
    <property type="nucleotide sequence ID" value="NZ_CP053942.1"/>
</dbReference>
<dbReference type="EMBL" id="CP053942">
    <property type="protein sequence ID" value="QKG94341.1"/>
    <property type="molecule type" value="Genomic_DNA"/>
</dbReference>
<sequence length="401" mass="45383">MAANSNSQQRPPTGKTDAAYFNSDHSTATAVYSLLDAVGSESIADEFDIGKHSKKHDFDNHLKVAVREGIDPSDSLAELEETTDTAAEMENMAASTFSRYTNDRDYRAVVRTMFELLHTPQLAHQRAVERKRLQRLTRGVVATDATNLELTRSVFVSDDFVGDDEQSYEIYTGDGGIKLHVAARVDGEHKHPLGATVTEGETHENPQFEHLYGDVEVFPDLDSPIWVFDRGYTRYERFCGFTAINDDFITLLESDARYDVCEQIQTAEVTDGDETRQVRDDRIELADTGEQFRRVVLETPDGEQLEYLTTLASSEYDPIDVISIYTLRTVIEILFRELKQYLNGENFHSTTLNGVLFELFSALVGLLLIQWLRQRHPMRGGVPQAIREVRKRWNDTLGSVG</sequence>
<keyword evidence="2" id="KW-0815">Transposition</keyword>
<dbReference type="Pfam" id="PF01609">
    <property type="entry name" value="DDE_Tnp_1"/>
    <property type="match status" value="1"/>
</dbReference>
<keyword evidence="4" id="KW-0233">DNA recombination</keyword>
<reference evidence="6 7" key="1">
    <citation type="submission" date="2020-05" db="EMBL/GenBank/DDBJ databases">
        <title>Halorubrum RHB-C sp.nov., an extremely halophilic archaeon isolated from solar salt farm.</title>
        <authorList>
            <person name="Ho H."/>
            <person name="Danganan R.E."/>
            <person name="Dedeles G.R."/>
            <person name="Kim S.-G."/>
        </authorList>
    </citation>
    <scope>NUCLEOTIDE SEQUENCE [LARGE SCALE GENOMIC DNA]</scope>
    <source>
        <strain evidence="6 7">RHB-C</strain>
        <plasmid evidence="7">phar01</plasmid>
    </source>
</reference>
<dbReference type="GO" id="GO:0003677">
    <property type="term" value="F:DNA binding"/>
    <property type="evidence" value="ECO:0007669"/>
    <property type="project" value="UniProtKB-KW"/>
</dbReference>
<evidence type="ECO:0000256" key="3">
    <source>
        <dbReference type="ARBA" id="ARBA00023125"/>
    </source>
</evidence>
<evidence type="ECO:0000313" key="7">
    <source>
        <dbReference type="Proteomes" id="UP000505020"/>
    </source>
</evidence>
<evidence type="ECO:0000259" key="5">
    <source>
        <dbReference type="Pfam" id="PF01609"/>
    </source>
</evidence>
<evidence type="ECO:0000256" key="4">
    <source>
        <dbReference type="ARBA" id="ARBA00023172"/>
    </source>
</evidence>
<feature type="domain" description="Transposase IS4-like" evidence="5">
    <location>
        <begin position="138"/>
        <end position="364"/>
    </location>
</feature>
<proteinExistence type="inferred from homology"/>
<dbReference type="PANTHER" id="PTHR33258:SF1">
    <property type="entry name" value="TRANSPOSASE INSL FOR INSERTION SEQUENCE ELEMENT IS186A-RELATED"/>
    <property type="match status" value="1"/>
</dbReference>
<keyword evidence="3" id="KW-0238">DNA-binding</keyword>
<dbReference type="AlphaFoldDB" id="A0A7D4CPI7"/>
<keyword evidence="7" id="KW-1185">Reference proteome</keyword>
<dbReference type="GO" id="GO:0004803">
    <property type="term" value="F:transposase activity"/>
    <property type="evidence" value="ECO:0007669"/>
    <property type="project" value="InterPro"/>
</dbReference>
<dbReference type="InterPro" id="IPR012337">
    <property type="entry name" value="RNaseH-like_sf"/>
</dbReference>
<protein>
    <submittedName>
        <fullName evidence="6">IS4 family transposase</fullName>
    </submittedName>
</protein>
<keyword evidence="6" id="KW-0614">Plasmid</keyword>
<comment type="similarity">
    <text evidence="1">Belongs to the transposase 11 family.</text>
</comment>
<dbReference type="NCBIfam" id="NF033592">
    <property type="entry name" value="transpos_IS4_1"/>
    <property type="match status" value="1"/>
</dbReference>
<dbReference type="KEGG" id="hsai:HPS36_15785"/>
<evidence type="ECO:0000256" key="1">
    <source>
        <dbReference type="ARBA" id="ARBA00010075"/>
    </source>
</evidence>
<evidence type="ECO:0000256" key="2">
    <source>
        <dbReference type="ARBA" id="ARBA00022578"/>
    </source>
</evidence>
<organism evidence="6 7">
    <name type="scientific">Halorubrum salinarum</name>
    <dbReference type="NCBI Taxonomy" id="2739057"/>
    <lineage>
        <taxon>Archaea</taxon>
        <taxon>Methanobacteriati</taxon>
        <taxon>Methanobacteriota</taxon>
        <taxon>Stenosarchaea group</taxon>
        <taxon>Halobacteria</taxon>
        <taxon>Halobacteriales</taxon>
        <taxon>Haloferacaceae</taxon>
        <taxon>Halorubrum</taxon>
    </lineage>
</organism>
<evidence type="ECO:0000313" key="6">
    <source>
        <dbReference type="EMBL" id="QKG94341.1"/>
    </source>
</evidence>
<dbReference type="InterPro" id="IPR002559">
    <property type="entry name" value="Transposase_11"/>
</dbReference>
<dbReference type="SUPFAM" id="SSF53098">
    <property type="entry name" value="Ribonuclease H-like"/>
    <property type="match status" value="1"/>
</dbReference>
<dbReference type="Proteomes" id="UP000505020">
    <property type="component" value="Plasmid pHAR01"/>
</dbReference>
<dbReference type="GeneID" id="55596493"/>
<dbReference type="InterPro" id="IPR047952">
    <property type="entry name" value="Transpos_IS4"/>
</dbReference>
<geneLocation type="plasmid" evidence="7">
    <name>phar01</name>
</geneLocation>